<protein>
    <submittedName>
        <fullName evidence="1">Uncharacterized protein</fullName>
    </submittedName>
</protein>
<organism evidence="1 2">
    <name type="scientific">Pontiella sulfatireligans</name>
    <dbReference type="NCBI Taxonomy" id="2750658"/>
    <lineage>
        <taxon>Bacteria</taxon>
        <taxon>Pseudomonadati</taxon>
        <taxon>Kiritimatiellota</taxon>
        <taxon>Kiritimatiellia</taxon>
        <taxon>Kiritimatiellales</taxon>
        <taxon>Pontiellaceae</taxon>
        <taxon>Pontiella</taxon>
    </lineage>
</organism>
<name>A0A6C2UT19_9BACT</name>
<sequence length="99" mass="11224">MKIPSTIAAIFAFAIIAFAEKEVPSEFERLKVSHEHKIKKINDEYYLELLDLKSKCAKRGDLESANFIASVLEEMDRESVKPAEVYSEGVTLVSNNFKL</sequence>
<keyword evidence="2" id="KW-1185">Reference proteome</keyword>
<evidence type="ECO:0000313" key="2">
    <source>
        <dbReference type="Proteomes" id="UP000346198"/>
    </source>
</evidence>
<dbReference type="Proteomes" id="UP000346198">
    <property type="component" value="Unassembled WGS sequence"/>
</dbReference>
<dbReference type="RefSeq" id="WP_136065868.1">
    <property type="nucleotide sequence ID" value="NZ_CAAHFH010000004.1"/>
</dbReference>
<gene>
    <name evidence="1" type="ORF">SCARR_05572</name>
</gene>
<dbReference type="AlphaFoldDB" id="A0A6C2UT19"/>
<proteinExistence type="predicted"/>
<evidence type="ECO:0000313" key="1">
    <source>
        <dbReference type="EMBL" id="VGO23465.1"/>
    </source>
</evidence>
<dbReference type="EMBL" id="CAAHFH010000004">
    <property type="protein sequence ID" value="VGO23465.1"/>
    <property type="molecule type" value="Genomic_DNA"/>
</dbReference>
<accession>A0A6C2UT19</accession>
<reference evidence="1 2" key="1">
    <citation type="submission" date="2019-04" db="EMBL/GenBank/DDBJ databases">
        <authorList>
            <person name="Van Vliet M D."/>
        </authorList>
    </citation>
    <scope>NUCLEOTIDE SEQUENCE [LARGE SCALE GENOMIC DNA]</scope>
    <source>
        <strain evidence="1 2">F21</strain>
    </source>
</reference>